<dbReference type="KEGG" id="paek:D3873_07070"/>
<evidence type="ECO:0000313" key="2">
    <source>
        <dbReference type="Proteomes" id="UP000265725"/>
    </source>
</evidence>
<accession>A0A385YT30</accession>
<organism evidence="1 2">
    <name type="scientific">Paenisporosarcina cavernae</name>
    <dbReference type="NCBI Taxonomy" id="2320858"/>
    <lineage>
        <taxon>Bacteria</taxon>
        <taxon>Bacillati</taxon>
        <taxon>Bacillota</taxon>
        <taxon>Bacilli</taxon>
        <taxon>Bacillales</taxon>
        <taxon>Caryophanaceae</taxon>
        <taxon>Paenisporosarcina</taxon>
    </lineage>
</organism>
<dbReference type="AlphaFoldDB" id="A0A385YT30"/>
<dbReference type="RefSeq" id="WP_119883399.1">
    <property type="nucleotide sequence ID" value="NZ_CP032418.1"/>
</dbReference>
<dbReference type="Proteomes" id="UP000265725">
    <property type="component" value="Chromosome"/>
</dbReference>
<sequence length="111" mass="13105">MNRYSEDYRNSGSKEMAEIEKEAYLLSQFSSTFVNKQGKSIRHAFVFVVNRGRGFEDYKAVRRQTTDGDEIKRIPRILKKKIETEPSEELAKRLAHAQYIESLYDSCFKNW</sequence>
<dbReference type="OrthoDB" id="2455223at2"/>
<dbReference type="EMBL" id="CP032418">
    <property type="protein sequence ID" value="AYC29661.1"/>
    <property type="molecule type" value="Genomic_DNA"/>
</dbReference>
<reference evidence="2" key="1">
    <citation type="submission" date="2018-09" db="EMBL/GenBank/DDBJ databases">
        <authorList>
            <person name="Zhu H."/>
        </authorList>
    </citation>
    <scope>NUCLEOTIDE SEQUENCE [LARGE SCALE GENOMIC DNA]</scope>
    <source>
        <strain evidence="2">K2R23-3</strain>
    </source>
</reference>
<gene>
    <name evidence="1" type="ORF">D3873_07070</name>
</gene>
<evidence type="ECO:0000313" key="1">
    <source>
        <dbReference type="EMBL" id="AYC29661.1"/>
    </source>
</evidence>
<protein>
    <submittedName>
        <fullName evidence="1">Uncharacterized protein</fullName>
    </submittedName>
</protein>
<name>A0A385YT30_9BACL</name>
<proteinExistence type="predicted"/>
<keyword evidence="2" id="KW-1185">Reference proteome</keyword>